<dbReference type="GO" id="GO:0051539">
    <property type="term" value="F:4 iron, 4 sulfur cluster binding"/>
    <property type="evidence" value="ECO:0007669"/>
    <property type="project" value="UniProtKB-KW"/>
</dbReference>
<dbReference type="InterPro" id="IPR017896">
    <property type="entry name" value="4Fe4S_Fe-S-bd"/>
</dbReference>
<name>A0A1W1XPG5_9BACT</name>
<evidence type="ECO:0000256" key="1">
    <source>
        <dbReference type="ARBA" id="ARBA00022485"/>
    </source>
</evidence>
<dbReference type="SUPFAM" id="SSF54862">
    <property type="entry name" value="4Fe-4S ferredoxins"/>
    <property type="match status" value="1"/>
</dbReference>
<dbReference type="PANTHER" id="PTHR24960">
    <property type="entry name" value="PHOTOSYSTEM I IRON-SULFUR CENTER-RELATED"/>
    <property type="match status" value="1"/>
</dbReference>
<dbReference type="PROSITE" id="PS51379">
    <property type="entry name" value="4FE4S_FER_2"/>
    <property type="match status" value="2"/>
</dbReference>
<keyword evidence="3" id="KW-0408">Iron</keyword>
<dbReference type="Pfam" id="PF04015">
    <property type="entry name" value="DUF362"/>
    <property type="match status" value="1"/>
</dbReference>
<gene>
    <name evidence="6" type="ORF">SAMN02746041_02456</name>
</gene>
<feature type="domain" description="4Fe-4S ferredoxin-type" evidence="5">
    <location>
        <begin position="336"/>
        <end position="365"/>
    </location>
</feature>
<dbReference type="AlphaFoldDB" id="A0A1W1XPG5"/>
<dbReference type="EMBL" id="FWXF01000014">
    <property type="protein sequence ID" value="SMC25863.1"/>
    <property type="molecule type" value="Genomic_DNA"/>
</dbReference>
<dbReference type="InterPro" id="IPR017900">
    <property type="entry name" value="4Fe4S_Fe_S_CS"/>
</dbReference>
<evidence type="ECO:0000313" key="7">
    <source>
        <dbReference type="Proteomes" id="UP000192783"/>
    </source>
</evidence>
<evidence type="ECO:0000256" key="3">
    <source>
        <dbReference type="ARBA" id="ARBA00023004"/>
    </source>
</evidence>
<keyword evidence="4" id="KW-0411">Iron-sulfur</keyword>
<organism evidence="6 7">
    <name type="scientific">Desulfacinum hydrothermale DSM 13146</name>
    <dbReference type="NCBI Taxonomy" id="1121390"/>
    <lineage>
        <taxon>Bacteria</taxon>
        <taxon>Pseudomonadati</taxon>
        <taxon>Thermodesulfobacteriota</taxon>
        <taxon>Syntrophobacteria</taxon>
        <taxon>Syntrophobacterales</taxon>
        <taxon>Syntrophobacteraceae</taxon>
        <taxon>Desulfacinum</taxon>
    </lineage>
</organism>
<evidence type="ECO:0000259" key="5">
    <source>
        <dbReference type="PROSITE" id="PS51379"/>
    </source>
</evidence>
<dbReference type="GO" id="GO:0046872">
    <property type="term" value="F:metal ion binding"/>
    <property type="evidence" value="ECO:0007669"/>
    <property type="project" value="UniProtKB-KW"/>
</dbReference>
<keyword evidence="1" id="KW-0004">4Fe-4S</keyword>
<keyword evidence="7" id="KW-1185">Reference proteome</keyword>
<dbReference type="InterPro" id="IPR007160">
    <property type="entry name" value="DUF362"/>
</dbReference>
<sequence length="379" mass="41455">MWGVDHVAKVLVRRLLDYDHGLEEAVHALLEPLLPAAGLRSARVLVKPNLLAPAGPERAVVTHPAVVRAVCQWIVDASDGSAHVLVGDSPAVWPFRTVVRRSGLEDALKGLPVQVREFKDSVQVSAEPPFHSLELAREAVESDVVVNLPKWKTHSQMLLTLAVKNLFGCVVGVRKPQWHMRAGVGADWFARLLVGICRTVRPSVHLLDGILALEGDGPGLGGTARPVGYLLASPSADALDYVVCRMLGLDATQLPTLRAALSLGFEPSTVQVEGNMEAVEEFRLPQTGTVLFGPPKFHHLQRRHLLRRPEPEAARCQLCGKCWKICPAGAIRESQPAPVFDYDQCIRCFCCVEVCPFGALTPREPPLGRLLSLLTRRAW</sequence>
<evidence type="ECO:0000313" key="6">
    <source>
        <dbReference type="EMBL" id="SMC25863.1"/>
    </source>
</evidence>
<dbReference type="Gene3D" id="3.30.70.20">
    <property type="match status" value="1"/>
</dbReference>
<dbReference type="Pfam" id="PF12838">
    <property type="entry name" value="Fer4_7"/>
    <property type="match status" value="1"/>
</dbReference>
<dbReference type="Proteomes" id="UP000192783">
    <property type="component" value="Unassembled WGS sequence"/>
</dbReference>
<reference evidence="6 7" key="1">
    <citation type="submission" date="2017-04" db="EMBL/GenBank/DDBJ databases">
        <authorList>
            <person name="Afonso C.L."/>
            <person name="Miller P.J."/>
            <person name="Scott M.A."/>
            <person name="Spackman E."/>
            <person name="Goraichik I."/>
            <person name="Dimitrov K.M."/>
            <person name="Suarez D.L."/>
            <person name="Swayne D.E."/>
        </authorList>
    </citation>
    <scope>NUCLEOTIDE SEQUENCE [LARGE SCALE GENOMIC DNA]</scope>
    <source>
        <strain evidence="6 7">DSM 13146</strain>
    </source>
</reference>
<protein>
    <submittedName>
        <fullName evidence="6">Uncharacterized conserved protein, DUF362 family</fullName>
    </submittedName>
</protein>
<accession>A0A1W1XPG5</accession>
<dbReference type="InterPro" id="IPR050157">
    <property type="entry name" value="PSI_iron-sulfur_center"/>
</dbReference>
<dbReference type="STRING" id="1121390.SAMN02746041_02456"/>
<proteinExistence type="predicted"/>
<evidence type="ECO:0000256" key="2">
    <source>
        <dbReference type="ARBA" id="ARBA00022723"/>
    </source>
</evidence>
<evidence type="ECO:0000256" key="4">
    <source>
        <dbReference type="ARBA" id="ARBA00023014"/>
    </source>
</evidence>
<feature type="domain" description="4Fe-4S ferredoxin-type" evidence="5">
    <location>
        <begin position="307"/>
        <end position="332"/>
    </location>
</feature>
<dbReference type="PROSITE" id="PS00198">
    <property type="entry name" value="4FE4S_FER_1"/>
    <property type="match status" value="1"/>
</dbReference>
<keyword evidence="2" id="KW-0479">Metal-binding</keyword>